<sequence>MGNLLQIFRLIIYWFILSAPLVYLMNTGIVETTSNLITYDVGVIAYVGWLLAVYIITKPKWLLRVLRISEVMAWHRLLGPLTLLLALGHYWFSFSMHEEIKYTGLGALVAAVIALLVAIIWLTPLSKQAKTTFDSFRQAMRQLWSYQTGRWLHRLYLLAIVLGLVHVHMIPRIADSLYFMMTFDAYTLFVLASYAWYRMK</sequence>
<organism evidence="2">
    <name type="scientific">Veillonella ratti</name>
    <dbReference type="NCBI Taxonomy" id="103892"/>
    <lineage>
        <taxon>Bacteria</taxon>
        <taxon>Bacillati</taxon>
        <taxon>Bacillota</taxon>
        <taxon>Negativicutes</taxon>
        <taxon>Veillonellales</taxon>
        <taxon>Veillonellaceae</taxon>
        <taxon>Veillonella</taxon>
    </lineage>
</organism>
<feature type="transmembrane region" description="Helical" evidence="1">
    <location>
        <begin position="37"/>
        <end position="56"/>
    </location>
</feature>
<evidence type="ECO:0000256" key="1">
    <source>
        <dbReference type="SAM" id="Phobius"/>
    </source>
</evidence>
<dbReference type="EMBL" id="CACRUX010000097">
    <property type="protein sequence ID" value="VYU47645.1"/>
    <property type="molecule type" value="Genomic_DNA"/>
</dbReference>
<protein>
    <recommendedName>
        <fullName evidence="3">Sulfoxide reductase heme-binding subunit YedZ</fullName>
    </recommendedName>
</protein>
<feature type="transmembrane region" description="Helical" evidence="1">
    <location>
        <begin position="151"/>
        <end position="171"/>
    </location>
</feature>
<proteinExistence type="predicted"/>
<evidence type="ECO:0008006" key="3">
    <source>
        <dbReference type="Google" id="ProtNLM"/>
    </source>
</evidence>
<gene>
    <name evidence="2" type="ORF">VRLFYP33_02184</name>
</gene>
<feature type="transmembrane region" description="Helical" evidence="1">
    <location>
        <begin position="177"/>
        <end position="197"/>
    </location>
</feature>
<accession>A0A6N3F6K6</accession>
<name>A0A6N3F6K6_9FIRM</name>
<dbReference type="RefSeq" id="WP_247239707.1">
    <property type="nucleotide sequence ID" value="NZ_CACRUX010000097.1"/>
</dbReference>
<keyword evidence="1" id="KW-0812">Transmembrane</keyword>
<feature type="transmembrane region" description="Helical" evidence="1">
    <location>
        <begin position="77"/>
        <end position="94"/>
    </location>
</feature>
<evidence type="ECO:0000313" key="2">
    <source>
        <dbReference type="EMBL" id="VYU47645.1"/>
    </source>
</evidence>
<feature type="transmembrane region" description="Helical" evidence="1">
    <location>
        <begin position="7"/>
        <end position="25"/>
    </location>
</feature>
<keyword evidence="1" id="KW-0472">Membrane</keyword>
<dbReference type="AlphaFoldDB" id="A0A6N3F6K6"/>
<feature type="transmembrane region" description="Helical" evidence="1">
    <location>
        <begin position="100"/>
        <end position="122"/>
    </location>
</feature>
<reference evidence="2" key="1">
    <citation type="submission" date="2019-11" db="EMBL/GenBank/DDBJ databases">
        <authorList>
            <person name="Feng L."/>
        </authorList>
    </citation>
    <scope>NUCLEOTIDE SEQUENCE</scope>
    <source>
        <strain evidence="2">VrattiLFYP33</strain>
    </source>
</reference>
<keyword evidence="1" id="KW-1133">Transmembrane helix</keyword>